<evidence type="ECO:0000313" key="13">
    <source>
        <dbReference type="WBParaSite" id="DME_0000959501-mRNA-1"/>
    </source>
</evidence>
<evidence type="ECO:0000313" key="10">
    <source>
        <dbReference type="EMBL" id="VDN53289.1"/>
    </source>
</evidence>
<proteinExistence type="inferred from homology"/>
<dbReference type="AlphaFoldDB" id="A0A0N4UNU0"/>
<comment type="function">
    <text evidence="1">Component of the 26S proteasome, a multiprotein complex involved in the ATP-dependent degradation of ubiquitinated proteins. This complex plays a key role in the maintenance of protein homeostasis by removing misfolded or damaged proteins, which could impair cellular functions, and by removing proteins whose functions are no longer required. Therefore, the proteasome participates in numerous cellular processes, including cell cycle progression, apoptosis, or DNA damage repair.</text>
</comment>
<dbReference type="Proteomes" id="UP000038040">
    <property type="component" value="Unplaced"/>
</dbReference>
<dbReference type="Pfam" id="PF01399">
    <property type="entry name" value="PCI"/>
    <property type="match status" value="1"/>
</dbReference>
<dbReference type="InterPro" id="IPR036390">
    <property type="entry name" value="WH_DNA-bd_sf"/>
</dbReference>
<evidence type="ECO:0000256" key="2">
    <source>
        <dbReference type="ARBA" id="ARBA00006207"/>
    </source>
</evidence>
<dbReference type="PANTHER" id="PTHR10539">
    <property type="entry name" value="26S PROTEASOME NON-ATPASE REGULATORY SUBUNIT 13"/>
    <property type="match status" value="1"/>
</dbReference>
<dbReference type="GO" id="GO:0006511">
    <property type="term" value="P:ubiquitin-dependent protein catabolic process"/>
    <property type="evidence" value="ECO:0007669"/>
    <property type="project" value="TreeGrafter"/>
</dbReference>
<reference evidence="13" key="1">
    <citation type="submission" date="2017-02" db="UniProtKB">
        <authorList>
            <consortium name="WormBaseParasite"/>
        </authorList>
    </citation>
    <scope>IDENTIFICATION</scope>
</reference>
<dbReference type="GO" id="GO:0005198">
    <property type="term" value="F:structural molecule activity"/>
    <property type="evidence" value="ECO:0007669"/>
    <property type="project" value="TreeGrafter"/>
</dbReference>
<organism evidence="11 13">
    <name type="scientific">Dracunculus medinensis</name>
    <name type="common">Guinea worm</name>
    <dbReference type="NCBI Taxonomy" id="318479"/>
    <lineage>
        <taxon>Eukaryota</taxon>
        <taxon>Metazoa</taxon>
        <taxon>Ecdysozoa</taxon>
        <taxon>Nematoda</taxon>
        <taxon>Chromadorea</taxon>
        <taxon>Rhabditida</taxon>
        <taxon>Spirurina</taxon>
        <taxon>Dracunculoidea</taxon>
        <taxon>Dracunculidae</taxon>
        <taxon>Dracunculus</taxon>
    </lineage>
</organism>
<keyword evidence="12" id="KW-1185">Reference proteome</keyword>
<dbReference type="OrthoDB" id="1093at2759"/>
<accession>A0A0N4UNU0</accession>
<dbReference type="PANTHER" id="PTHR10539:SF0">
    <property type="entry name" value="26S PROTEASOME NON-ATPASE REGULATORY SUBUNIT 13"/>
    <property type="match status" value="1"/>
</dbReference>
<evidence type="ECO:0000256" key="6">
    <source>
        <dbReference type="ARBA" id="ARBA00029749"/>
    </source>
</evidence>
<evidence type="ECO:0000256" key="5">
    <source>
        <dbReference type="ARBA" id="ARBA00022942"/>
    </source>
</evidence>
<gene>
    <name evidence="10" type="ORF">DME_LOCUS3262</name>
</gene>
<dbReference type="InterPro" id="IPR035298">
    <property type="entry name" value="PSMD13"/>
</dbReference>
<keyword evidence="5" id="KW-0647">Proteasome</keyword>
<dbReference type="Pfam" id="PF22037">
    <property type="entry name" value="PSD13_N"/>
    <property type="match status" value="1"/>
</dbReference>
<dbReference type="InterPro" id="IPR054179">
    <property type="entry name" value="PSD13_N"/>
</dbReference>
<evidence type="ECO:0000259" key="9">
    <source>
        <dbReference type="PROSITE" id="PS50250"/>
    </source>
</evidence>
<dbReference type="GO" id="GO:0008541">
    <property type="term" value="C:proteasome regulatory particle, lid subcomplex"/>
    <property type="evidence" value="ECO:0007669"/>
    <property type="project" value="TreeGrafter"/>
</dbReference>
<dbReference type="InterPro" id="IPR000717">
    <property type="entry name" value="PCI_dom"/>
</dbReference>
<dbReference type="EMBL" id="UYYG01000118">
    <property type="protein sequence ID" value="VDN53289.1"/>
    <property type="molecule type" value="Genomic_DNA"/>
</dbReference>
<dbReference type="SMART" id="SM00088">
    <property type="entry name" value="PINT"/>
    <property type="match status" value="1"/>
</dbReference>
<dbReference type="GO" id="GO:0005634">
    <property type="term" value="C:nucleus"/>
    <property type="evidence" value="ECO:0007669"/>
    <property type="project" value="TreeGrafter"/>
</dbReference>
<dbReference type="STRING" id="318479.A0A0N4UNU0"/>
<evidence type="ECO:0000313" key="12">
    <source>
        <dbReference type="Proteomes" id="UP000274756"/>
    </source>
</evidence>
<sequence>MRISFFRLWHQLTVELGKVVVDEEFIKSLDLNEFYENFIWDFEHRINPLQLVEIVIPVAKYIFVRKDKESAYEFLKKIEKTVCKDKAAVVRVWTGQIELRLMHKDKADRCVDIQIIRKLIEETQEKIDELQGVTPVHAPFYKVSSTYLKEIGNYAAYYREALRYLGCENPDNLSQTEKQLQAVLLGFAAMLGNDVYNFGELLAHPILKSLENTQEKWIIDVLYAFNCGDLKTFRRYKNQWCEWEDLQKHQMFLEEKIRLLALMEIAWARPSKERFIPFSEVAERAEIDFDKVEFLVMKALSKNLVTGSIDQVNQLINIAWVQPRVLSKEQIMAMNDRIGMWCSEVEAMQTLVRENAEAILISV</sequence>
<dbReference type="PROSITE" id="PS50250">
    <property type="entry name" value="PCI"/>
    <property type="match status" value="1"/>
</dbReference>
<dbReference type="Proteomes" id="UP000274756">
    <property type="component" value="Unassembled WGS sequence"/>
</dbReference>
<evidence type="ECO:0000313" key="11">
    <source>
        <dbReference type="Proteomes" id="UP000038040"/>
    </source>
</evidence>
<reference evidence="10 12" key="2">
    <citation type="submission" date="2018-11" db="EMBL/GenBank/DDBJ databases">
        <authorList>
            <consortium name="Pathogen Informatics"/>
        </authorList>
    </citation>
    <scope>NUCLEOTIDE SEQUENCE [LARGE SCALE GENOMIC DNA]</scope>
</reference>
<dbReference type="GO" id="GO:0005829">
    <property type="term" value="C:cytosol"/>
    <property type="evidence" value="ECO:0007669"/>
    <property type="project" value="TreeGrafter"/>
</dbReference>
<dbReference type="SUPFAM" id="SSF46785">
    <property type="entry name" value="Winged helix' DNA-binding domain"/>
    <property type="match status" value="1"/>
</dbReference>
<comment type="similarity">
    <text evidence="2">Belongs to the proteasome subunit S11 family.</text>
</comment>
<dbReference type="WBParaSite" id="DME_0000959501-mRNA-1">
    <property type="protein sequence ID" value="DME_0000959501-mRNA-1"/>
    <property type="gene ID" value="DME_0000959501"/>
</dbReference>
<evidence type="ECO:0000256" key="4">
    <source>
        <dbReference type="ARBA" id="ARBA00015732"/>
    </source>
</evidence>
<name>A0A0N4UNU0_DRAME</name>
<evidence type="ECO:0000256" key="8">
    <source>
        <dbReference type="ARBA" id="ARBA00032323"/>
    </source>
</evidence>
<comment type="subunit">
    <text evidence="3">Component of the 19S proteasome regulatory particle complex. The 26S proteasome consists of a 20S core particle (CP) and two 19S regulatory subunits (RP). The regulatory particle is made of a lid composed of 9 subunits including PSMD13, a base containing 6 ATPases and few additional components.</text>
</comment>
<evidence type="ECO:0000256" key="1">
    <source>
        <dbReference type="ARBA" id="ARBA00002362"/>
    </source>
</evidence>
<protein>
    <recommendedName>
        <fullName evidence="4">26S proteasome non-ATPase regulatory subunit 13</fullName>
    </recommendedName>
    <alternativeName>
        <fullName evidence="6">26S proteasome regulatory subunit RPN9</fullName>
    </alternativeName>
    <alternativeName>
        <fullName evidence="8">26S proteasome regulatory subunit S11</fullName>
    </alternativeName>
    <alternativeName>
        <fullName evidence="7">26S proteasome regulatory subunit p40.5</fullName>
    </alternativeName>
</protein>
<feature type="domain" description="PCI" evidence="9">
    <location>
        <begin position="145"/>
        <end position="323"/>
    </location>
</feature>
<evidence type="ECO:0000256" key="7">
    <source>
        <dbReference type="ARBA" id="ARBA00031303"/>
    </source>
</evidence>
<evidence type="ECO:0000256" key="3">
    <source>
        <dbReference type="ARBA" id="ARBA00011441"/>
    </source>
</evidence>